<keyword evidence="3 7" id="KW-0812">Transmembrane</keyword>
<keyword evidence="5 7" id="KW-0472">Membrane</keyword>
<feature type="transmembrane region" description="Helical" evidence="7">
    <location>
        <begin position="12"/>
        <end position="37"/>
    </location>
</feature>
<reference evidence="9 10" key="1">
    <citation type="submission" date="2019-09" db="EMBL/GenBank/DDBJ databases">
        <title>Sulfurimonas gotlandica sp. nov., a chemoautotrophic and psychrotolerant epsilonproteobacterium isolated from a pelagic redoxcline, and an emended description of the genus Sulfurimonas.</title>
        <authorList>
            <person name="Wang S."/>
            <person name="Jiang L."/>
            <person name="Shao S."/>
        </authorList>
    </citation>
    <scope>NUCLEOTIDE SEQUENCE [LARGE SCALE GENOMIC DNA]</scope>
    <source>
        <strain evidence="9 10">GYSZ_1</strain>
    </source>
</reference>
<evidence type="ECO:0000256" key="5">
    <source>
        <dbReference type="ARBA" id="ARBA00023136"/>
    </source>
</evidence>
<dbReference type="Proteomes" id="UP000326944">
    <property type="component" value="Chromosome"/>
</dbReference>
<evidence type="ECO:0000313" key="10">
    <source>
        <dbReference type="Proteomes" id="UP000326944"/>
    </source>
</evidence>
<dbReference type="GO" id="GO:0005886">
    <property type="term" value="C:plasma membrane"/>
    <property type="evidence" value="ECO:0007669"/>
    <property type="project" value="UniProtKB-SubCell"/>
</dbReference>
<keyword evidence="4 7" id="KW-1133">Transmembrane helix</keyword>
<comment type="subcellular location">
    <subcellularLocation>
        <location evidence="1">Cell inner membrane</location>
        <topology evidence="1">Multi-pass membrane protein</topology>
    </subcellularLocation>
    <subcellularLocation>
        <location evidence="6">Membrane</location>
        <topology evidence="6">Multi-pass membrane protein</topology>
    </subcellularLocation>
</comment>
<dbReference type="PANTHER" id="PTHR30625:SF11">
    <property type="entry name" value="MOTA_TOLQ_EXBB PROTON CHANNEL DOMAIN-CONTAINING PROTEIN"/>
    <property type="match status" value="1"/>
</dbReference>
<evidence type="ECO:0000256" key="3">
    <source>
        <dbReference type="ARBA" id="ARBA00022692"/>
    </source>
</evidence>
<evidence type="ECO:0000256" key="6">
    <source>
        <dbReference type="RuleBase" id="RU004057"/>
    </source>
</evidence>
<gene>
    <name evidence="9" type="ORF">FJR48_09795</name>
</gene>
<dbReference type="GO" id="GO:0017038">
    <property type="term" value="P:protein import"/>
    <property type="evidence" value="ECO:0007669"/>
    <property type="project" value="TreeGrafter"/>
</dbReference>
<dbReference type="AlphaFoldDB" id="A0A5P8P379"/>
<keyword evidence="6" id="KW-0653">Protein transport</keyword>
<dbReference type="InterPro" id="IPR050790">
    <property type="entry name" value="ExbB/TolQ_transport"/>
</dbReference>
<feature type="domain" description="MotA/TolQ/ExbB proton channel" evidence="8">
    <location>
        <begin position="58"/>
        <end position="160"/>
    </location>
</feature>
<dbReference type="Pfam" id="PF01618">
    <property type="entry name" value="MotA_ExbB"/>
    <property type="match status" value="1"/>
</dbReference>
<keyword evidence="2" id="KW-1003">Cell membrane</keyword>
<keyword evidence="6" id="KW-0813">Transport</keyword>
<protein>
    <submittedName>
        <fullName evidence="9">MotA/TolQ/ExbB proton channel family protein</fullName>
    </submittedName>
</protein>
<dbReference type="EMBL" id="CP043617">
    <property type="protein sequence ID" value="QFR50000.1"/>
    <property type="molecule type" value="Genomic_DNA"/>
</dbReference>
<evidence type="ECO:0000256" key="2">
    <source>
        <dbReference type="ARBA" id="ARBA00022475"/>
    </source>
</evidence>
<evidence type="ECO:0000256" key="4">
    <source>
        <dbReference type="ARBA" id="ARBA00022989"/>
    </source>
</evidence>
<dbReference type="InterPro" id="IPR002898">
    <property type="entry name" value="MotA_ExbB_proton_chnl"/>
</dbReference>
<sequence length="175" mass="18948">MNLMDYIQQGGVIVYILIALNIIGFTTMLVKFIQIIMTKRYKAVLLEEVIADIKEKEVPLKDEHIIVELIKDEMSKKLYTVESGLGTVKIIASISPLLGLLGTVTGVLLAFEAISKSGMGDPSVFAGGISMALITTVAGLIVAIPHYIGYNYLIGMLDGLEATVTSEILPAVYKK</sequence>
<organism evidence="9 10">
    <name type="scientific">Sulfurimonas lithotrophica</name>
    <dbReference type="NCBI Taxonomy" id="2590022"/>
    <lineage>
        <taxon>Bacteria</taxon>
        <taxon>Pseudomonadati</taxon>
        <taxon>Campylobacterota</taxon>
        <taxon>Epsilonproteobacteria</taxon>
        <taxon>Campylobacterales</taxon>
        <taxon>Sulfurimonadaceae</taxon>
        <taxon>Sulfurimonas</taxon>
    </lineage>
</organism>
<evidence type="ECO:0000256" key="1">
    <source>
        <dbReference type="ARBA" id="ARBA00004429"/>
    </source>
</evidence>
<proteinExistence type="inferred from homology"/>
<feature type="transmembrane region" description="Helical" evidence="7">
    <location>
        <begin position="90"/>
        <end position="111"/>
    </location>
</feature>
<comment type="similarity">
    <text evidence="6">Belongs to the exbB/tolQ family.</text>
</comment>
<dbReference type="PANTHER" id="PTHR30625">
    <property type="entry name" value="PROTEIN TOLQ"/>
    <property type="match status" value="1"/>
</dbReference>
<accession>A0A5P8P379</accession>
<dbReference type="RefSeq" id="WP_152307948.1">
    <property type="nucleotide sequence ID" value="NZ_CP043617.1"/>
</dbReference>
<dbReference type="OrthoDB" id="4045at2"/>
<dbReference type="KEGG" id="sulg:FJR48_09795"/>
<evidence type="ECO:0000256" key="7">
    <source>
        <dbReference type="SAM" id="Phobius"/>
    </source>
</evidence>
<name>A0A5P8P379_9BACT</name>
<evidence type="ECO:0000313" key="9">
    <source>
        <dbReference type="EMBL" id="QFR50000.1"/>
    </source>
</evidence>
<evidence type="ECO:0000259" key="8">
    <source>
        <dbReference type="Pfam" id="PF01618"/>
    </source>
</evidence>
<feature type="transmembrane region" description="Helical" evidence="7">
    <location>
        <begin position="123"/>
        <end position="148"/>
    </location>
</feature>
<keyword evidence="10" id="KW-1185">Reference proteome</keyword>